<sequence>MKKRNIRSEWLLNDLTTEEIGRAERRRGRRVARATLGGSKGRAPVGWLTYGRGLWIGTRSIARPLPQDHSQLTDTRGDSPGATGLSVSHAGEGEQASPPPRAGRARDRTGTQRGRERTPTPHGPLSPGCHCRATRDPALLRSN</sequence>
<dbReference type="EMBL" id="JAINUG010000115">
    <property type="protein sequence ID" value="KAJ8395549.1"/>
    <property type="molecule type" value="Genomic_DNA"/>
</dbReference>
<feature type="region of interest" description="Disordered" evidence="1">
    <location>
        <begin position="63"/>
        <end position="143"/>
    </location>
</feature>
<proteinExistence type="predicted"/>
<evidence type="ECO:0000313" key="2">
    <source>
        <dbReference type="EMBL" id="KAJ8395549.1"/>
    </source>
</evidence>
<gene>
    <name evidence="2" type="ORF">AAFF_G00030300</name>
</gene>
<comment type="caution">
    <text evidence="2">The sequence shown here is derived from an EMBL/GenBank/DDBJ whole genome shotgun (WGS) entry which is preliminary data.</text>
</comment>
<accession>A0AAD7WGX1</accession>
<keyword evidence="3" id="KW-1185">Reference proteome</keyword>
<dbReference type="Proteomes" id="UP001221898">
    <property type="component" value="Unassembled WGS sequence"/>
</dbReference>
<dbReference type="AlphaFoldDB" id="A0AAD7WGX1"/>
<reference evidence="2" key="1">
    <citation type="journal article" date="2023" name="Science">
        <title>Genome structures resolve the early diversification of teleost fishes.</title>
        <authorList>
            <person name="Parey E."/>
            <person name="Louis A."/>
            <person name="Montfort J."/>
            <person name="Bouchez O."/>
            <person name="Roques C."/>
            <person name="Iampietro C."/>
            <person name="Lluch J."/>
            <person name="Castinel A."/>
            <person name="Donnadieu C."/>
            <person name="Desvignes T."/>
            <person name="Floi Bucao C."/>
            <person name="Jouanno E."/>
            <person name="Wen M."/>
            <person name="Mejri S."/>
            <person name="Dirks R."/>
            <person name="Jansen H."/>
            <person name="Henkel C."/>
            <person name="Chen W.J."/>
            <person name="Zahm M."/>
            <person name="Cabau C."/>
            <person name="Klopp C."/>
            <person name="Thompson A.W."/>
            <person name="Robinson-Rechavi M."/>
            <person name="Braasch I."/>
            <person name="Lecointre G."/>
            <person name="Bobe J."/>
            <person name="Postlethwait J.H."/>
            <person name="Berthelot C."/>
            <person name="Roest Crollius H."/>
            <person name="Guiguen Y."/>
        </authorList>
    </citation>
    <scope>NUCLEOTIDE SEQUENCE</scope>
    <source>
        <strain evidence="2">NC1722</strain>
    </source>
</reference>
<evidence type="ECO:0000256" key="1">
    <source>
        <dbReference type="SAM" id="MobiDB-lite"/>
    </source>
</evidence>
<protein>
    <submittedName>
        <fullName evidence="2">Uncharacterized protein</fullName>
    </submittedName>
</protein>
<evidence type="ECO:0000313" key="3">
    <source>
        <dbReference type="Proteomes" id="UP001221898"/>
    </source>
</evidence>
<organism evidence="2 3">
    <name type="scientific">Aldrovandia affinis</name>
    <dbReference type="NCBI Taxonomy" id="143900"/>
    <lineage>
        <taxon>Eukaryota</taxon>
        <taxon>Metazoa</taxon>
        <taxon>Chordata</taxon>
        <taxon>Craniata</taxon>
        <taxon>Vertebrata</taxon>
        <taxon>Euteleostomi</taxon>
        <taxon>Actinopterygii</taxon>
        <taxon>Neopterygii</taxon>
        <taxon>Teleostei</taxon>
        <taxon>Notacanthiformes</taxon>
        <taxon>Halosauridae</taxon>
        <taxon>Aldrovandia</taxon>
    </lineage>
</organism>
<feature type="compositionally biased region" description="Basic and acidic residues" evidence="1">
    <location>
        <begin position="104"/>
        <end position="119"/>
    </location>
</feature>
<name>A0AAD7WGX1_9TELE</name>